<feature type="transmembrane region" description="Helical" evidence="1">
    <location>
        <begin position="49"/>
        <end position="67"/>
    </location>
</feature>
<sequence length="116" mass="14303">MIFISKYLVPKGYLGLTLYPFILLKQKTLKHDVAFMNHERIHLKQQLELLVLPFYLWYVLEFLVRLIQYKNWSMAYRNISFEREAYHQEKNLEYLKNRPFWAFLKYLRRHDISAGT</sequence>
<accession>A0A0D7W0P2</accession>
<evidence type="ECO:0000313" key="3">
    <source>
        <dbReference type="Proteomes" id="UP000032361"/>
    </source>
</evidence>
<evidence type="ECO:0000256" key="1">
    <source>
        <dbReference type="SAM" id="Phobius"/>
    </source>
</evidence>
<keyword evidence="3" id="KW-1185">Reference proteome</keyword>
<organism evidence="2 3">
    <name type="scientific">Neotamlana nanhaiensis</name>
    <dbReference type="NCBI Taxonomy" id="1382798"/>
    <lineage>
        <taxon>Bacteria</taxon>
        <taxon>Pseudomonadati</taxon>
        <taxon>Bacteroidota</taxon>
        <taxon>Flavobacteriia</taxon>
        <taxon>Flavobacteriales</taxon>
        <taxon>Flavobacteriaceae</taxon>
        <taxon>Neotamlana</taxon>
    </lineage>
</organism>
<name>A0A0D7W0P2_9FLAO</name>
<reference evidence="2 3" key="1">
    <citation type="journal article" date="2015" name="Antonie Van Leeuwenhoek">
        <title>Tamlana nanhaiensis sp. nov., isolated from surface seawater collected from the South China Sea.</title>
        <authorList>
            <person name="Liu X."/>
            <person name="Lai Q."/>
            <person name="Du Y."/>
            <person name="Li G."/>
            <person name="Sun F."/>
            <person name="Shao Z."/>
        </authorList>
    </citation>
    <scope>NUCLEOTIDE SEQUENCE [LARGE SCALE GENOMIC DNA]</scope>
    <source>
        <strain evidence="2 3">FHC16</strain>
    </source>
</reference>
<dbReference type="OrthoDB" id="1027344at2"/>
<dbReference type="STRING" id="1382798.PK35_10445"/>
<dbReference type="AlphaFoldDB" id="A0A0D7W0P2"/>
<comment type="caution">
    <text evidence="2">The sequence shown here is derived from an EMBL/GenBank/DDBJ whole genome shotgun (WGS) entry which is preliminary data.</text>
</comment>
<dbReference type="RefSeq" id="WP_044626656.1">
    <property type="nucleotide sequence ID" value="NZ_JTDV01000008.1"/>
</dbReference>
<dbReference type="EMBL" id="JTDV01000008">
    <property type="protein sequence ID" value="KJD32609.1"/>
    <property type="molecule type" value="Genomic_DNA"/>
</dbReference>
<dbReference type="PATRIC" id="fig|1382798.3.peg.3441"/>
<gene>
    <name evidence="2" type="ORF">PK35_10445</name>
</gene>
<feature type="transmembrane region" description="Helical" evidence="1">
    <location>
        <begin position="12"/>
        <end position="29"/>
    </location>
</feature>
<keyword evidence="1" id="KW-0812">Transmembrane</keyword>
<proteinExistence type="predicted"/>
<dbReference type="Proteomes" id="UP000032361">
    <property type="component" value="Unassembled WGS sequence"/>
</dbReference>
<evidence type="ECO:0000313" key="2">
    <source>
        <dbReference type="EMBL" id="KJD32609.1"/>
    </source>
</evidence>
<keyword evidence="1" id="KW-0472">Membrane</keyword>
<protein>
    <submittedName>
        <fullName evidence="2">Membrane protein</fullName>
    </submittedName>
</protein>
<keyword evidence="1" id="KW-1133">Transmembrane helix</keyword>